<dbReference type="VEuPathDB" id="FungiDB:FUN_010647"/>
<comment type="caution">
    <text evidence="3">The sequence shown here is derived from an EMBL/GenBank/DDBJ whole genome shotgun (WGS) entry which is preliminary data.</text>
</comment>
<evidence type="ECO:0000259" key="1">
    <source>
        <dbReference type="Pfam" id="PF21787"/>
    </source>
</evidence>
<name>A0A2N0NN68_9GLOM</name>
<sequence>MVGLKNRGLYKGYRSALATIFLEPNPSGPSIGSILRSKSNSYWKVSTYANIQDILSLIKRESLTGGKFMGTVIREISEGLELHFFNNKKKLEKKILIFAQGIFLSYKVWVFDQVLKEVDLPFPVKAMKRTLDEISNLMQYVFSLKVCCGQSTVGFENVVQIRGDQLVSNDKEHTPFAFLENKNQPDEAYRHIHCKFIIKDENTCDNKCENCQKLYKTMQQIYRRSLAGVNSVKIAYASKEILIEKIEHQKKLIKTQYVTLANIRDCLQKKIENEGGEISDNMSKITHTVIENVINKNIDISSLHPIFQELIRIQSEKPNGTRYHLMFLRWAISVYSKSGKAAYNVMKTIMRLPSISTLKNYINEGEQFSGWQDKTAFQILESLTTNNIWGYRRAGFFSHDSFKIQKDFEDEMQDYQLFALQCQNEIHTASENNNLLPNSITKKQEQNLATQVHQIVWHSTTHNFAFPIAYYGINTITAHNLNTLLFNLAARLECIGIHTYGSICDGAGENRTHIKSFDWYASTWSSGDIVEVNFHKDKKSFHTAKIIDSNYERTKFTVCLRDCNESGKFTIDRTYIRPPMHSKSKWDVNEICEFKSPKDDQWYLGKITNFDSIESTLSIEITNAEGASEGWKVFNYHIDKFLRPVYDDQKLIASHKTVNPITGDEWFFISDPTHVFKKLRNNLSKSHTGEKNAREIMYNRKEISWKHIRGIYEHTNKHAMAKATKLTKRHIWLTSWSKMRVDLVEHTLSKEVENALAFIKKHISGFVYPEIIG</sequence>
<gene>
    <name evidence="3" type="ORF">RhiirA5_435647</name>
</gene>
<dbReference type="VEuPathDB" id="FungiDB:FUN_007486"/>
<dbReference type="AlphaFoldDB" id="A0A2N0NN68"/>
<dbReference type="Pfam" id="PF21787">
    <property type="entry name" value="TNP-like_RNaseH_N"/>
    <property type="match status" value="1"/>
</dbReference>
<dbReference type="EMBL" id="LLXJ01004263">
    <property type="protein sequence ID" value="PKB96005.1"/>
    <property type="molecule type" value="Genomic_DNA"/>
</dbReference>
<organism evidence="3 4">
    <name type="scientific">Rhizophagus irregularis</name>
    <dbReference type="NCBI Taxonomy" id="588596"/>
    <lineage>
        <taxon>Eukaryota</taxon>
        <taxon>Fungi</taxon>
        <taxon>Fungi incertae sedis</taxon>
        <taxon>Mucoromycota</taxon>
        <taxon>Glomeromycotina</taxon>
        <taxon>Glomeromycetes</taxon>
        <taxon>Glomerales</taxon>
        <taxon>Glomeraceae</taxon>
        <taxon>Rhizophagus</taxon>
    </lineage>
</organism>
<protein>
    <submittedName>
        <fullName evidence="3">Uncharacterized protein</fullName>
    </submittedName>
</protein>
<evidence type="ECO:0000313" key="4">
    <source>
        <dbReference type="Proteomes" id="UP000232722"/>
    </source>
</evidence>
<dbReference type="InterPro" id="IPR048366">
    <property type="entry name" value="TNP-like_GBD"/>
</dbReference>
<reference evidence="3 4" key="2">
    <citation type="submission" date="2017-09" db="EMBL/GenBank/DDBJ databases">
        <title>Extensive intraspecific genome diversity in a model arbuscular mycorrhizal fungus.</title>
        <authorList>
            <person name="Chen E.C."/>
            <person name="Morin E."/>
            <person name="Beaudet D."/>
            <person name="Noel J."/>
            <person name="Ndikumana S."/>
            <person name="Charron P."/>
            <person name="St-Onge C."/>
            <person name="Giorgi J."/>
            <person name="Grigoriev I.V."/>
            <person name="Roux C."/>
            <person name="Martin F.M."/>
            <person name="Corradi N."/>
        </authorList>
    </citation>
    <scope>NUCLEOTIDE SEQUENCE [LARGE SCALE GENOMIC DNA]</scope>
    <source>
        <strain evidence="3 4">A5</strain>
    </source>
</reference>
<dbReference type="Pfam" id="PF21788">
    <property type="entry name" value="TNP-like_GBD"/>
    <property type="match status" value="1"/>
</dbReference>
<feature type="domain" description="Transposable element P transposase-like RNase H" evidence="1">
    <location>
        <begin position="439"/>
        <end position="516"/>
    </location>
</feature>
<proteinExistence type="predicted"/>
<dbReference type="InterPro" id="IPR048365">
    <property type="entry name" value="TNP-like_RNaseH_N"/>
</dbReference>
<feature type="domain" description="Transposable element P transposase-like GTP-binding insertion" evidence="2">
    <location>
        <begin position="674"/>
        <end position="761"/>
    </location>
</feature>
<dbReference type="Proteomes" id="UP000232722">
    <property type="component" value="Unassembled WGS sequence"/>
</dbReference>
<dbReference type="VEuPathDB" id="FungiDB:RhiirA1_467687"/>
<evidence type="ECO:0000259" key="2">
    <source>
        <dbReference type="Pfam" id="PF21788"/>
    </source>
</evidence>
<reference evidence="3 4" key="1">
    <citation type="submission" date="2016-04" db="EMBL/GenBank/DDBJ databases">
        <title>Genome analyses suggest a sexual origin of heterokaryosis in a supposedly ancient asexual fungus.</title>
        <authorList>
            <person name="Ropars J."/>
            <person name="Sedzielewska K."/>
            <person name="Noel J."/>
            <person name="Charron P."/>
            <person name="Farinelli L."/>
            <person name="Marton T."/>
            <person name="Kruger M."/>
            <person name="Pelin A."/>
            <person name="Brachmann A."/>
            <person name="Corradi N."/>
        </authorList>
    </citation>
    <scope>NUCLEOTIDE SEQUENCE [LARGE SCALE GENOMIC DNA]</scope>
    <source>
        <strain evidence="3 4">A5</strain>
    </source>
</reference>
<evidence type="ECO:0000313" key="3">
    <source>
        <dbReference type="EMBL" id="PKB96005.1"/>
    </source>
</evidence>
<accession>A0A2N0NN68</accession>
<dbReference type="VEuPathDB" id="FungiDB:RhiirFUN_014128"/>